<dbReference type="EMBL" id="CM042032">
    <property type="protein sequence ID" value="KAI3776320.1"/>
    <property type="molecule type" value="Genomic_DNA"/>
</dbReference>
<sequence length="414" mass="48355">MANLVSKSDHNICACLDLLTPNSGDYHDLIKYLKHSRVCFALTIDPMIYEDYIRQFWDTAEVIKVDEVYSIKATVHAQENFIFEASIRSHLCFNDASSDPTTLSPDLIIETFRRMGYKGEFNHTTIRKCMWSYNWRYVCHLVLHCLSSRKSGWDDFVFTAFISCSRYSFRYCLQLLKHDFSRIEIFSGGRESQEFFGISTVLQHIFHKEIPNLPELDATLELWTILMKALRIFQVFKNGEDIFMLSVSDLKKLSQIKILTTNPKGYDFEKYLRRVAKYGFQAYKKNPHVPQRRMSRFSYNVQSATPRKVVRSRAPAAVLPQYNDEYTHNKVSLQPFTRSYVDSEIDELVVERGEHLEALRIYELAQIRCLTLEEIIVLASINIQCKSGLEDSTRDFLNLLTKLSKDIRGIPYEE</sequence>
<evidence type="ECO:0000313" key="2">
    <source>
        <dbReference type="Proteomes" id="UP001056120"/>
    </source>
</evidence>
<dbReference type="Proteomes" id="UP001056120">
    <property type="component" value="Linkage Group LG15"/>
</dbReference>
<gene>
    <name evidence="1" type="ORF">L1987_46096</name>
</gene>
<accession>A0ACB9FZR7</accession>
<keyword evidence="2" id="KW-1185">Reference proteome</keyword>
<protein>
    <submittedName>
        <fullName evidence="1">Uncharacterized protein</fullName>
    </submittedName>
</protein>
<name>A0ACB9FZR7_9ASTR</name>
<reference evidence="2" key="1">
    <citation type="journal article" date="2022" name="Mol. Ecol. Resour.">
        <title>The genomes of chicory, endive, great burdock and yacon provide insights into Asteraceae palaeo-polyploidization history and plant inulin production.</title>
        <authorList>
            <person name="Fan W."/>
            <person name="Wang S."/>
            <person name="Wang H."/>
            <person name="Wang A."/>
            <person name="Jiang F."/>
            <person name="Liu H."/>
            <person name="Zhao H."/>
            <person name="Xu D."/>
            <person name="Zhang Y."/>
        </authorList>
    </citation>
    <scope>NUCLEOTIDE SEQUENCE [LARGE SCALE GENOMIC DNA]</scope>
    <source>
        <strain evidence="2">cv. Yunnan</strain>
    </source>
</reference>
<evidence type="ECO:0000313" key="1">
    <source>
        <dbReference type="EMBL" id="KAI3776320.1"/>
    </source>
</evidence>
<comment type="caution">
    <text evidence="1">The sequence shown here is derived from an EMBL/GenBank/DDBJ whole genome shotgun (WGS) entry which is preliminary data.</text>
</comment>
<proteinExistence type="predicted"/>
<reference evidence="1 2" key="2">
    <citation type="journal article" date="2022" name="Mol. Ecol. Resour.">
        <title>The genomes of chicory, endive, great burdock and yacon provide insights into Asteraceae paleo-polyploidization history and plant inulin production.</title>
        <authorList>
            <person name="Fan W."/>
            <person name="Wang S."/>
            <person name="Wang H."/>
            <person name="Wang A."/>
            <person name="Jiang F."/>
            <person name="Liu H."/>
            <person name="Zhao H."/>
            <person name="Xu D."/>
            <person name="Zhang Y."/>
        </authorList>
    </citation>
    <scope>NUCLEOTIDE SEQUENCE [LARGE SCALE GENOMIC DNA]</scope>
    <source>
        <strain evidence="2">cv. Yunnan</strain>
        <tissue evidence="1">Leaves</tissue>
    </source>
</reference>
<organism evidence="1 2">
    <name type="scientific">Smallanthus sonchifolius</name>
    <dbReference type="NCBI Taxonomy" id="185202"/>
    <lineage>
        <taxon>Eukaryota</taxon>
        <taxon>Viridiplantae</taxon>
        <taxon>Streptophyta</taxon>
        <taxon>Embryophyta</taxon>
        <taxon>Tracheophyta</taxon>
        <taxon>Spermatophyta</taxon>
        <taxon>Magnoliopsida</taxon>
        <taxon>eudicotyledons</taxon>
        <taxon>Gunneridae</taxon>
        <taxon>Pentapetalae</taxon>
        <taxon>asterids</taxon>
        <taxon>campanulids</taxon>
        <taxon>Asterales</taxon>
        <taxon>Asteraceae</taxon>
        <taxon>Asteroideae</taxon>
        <taxon>Heliantheae alliance</taxon>
        <taxon>Millerieae</taxon>
        <taxon>Smallanthus</taxon>
    </lineage>
</organism>